<proteinExistence type="predicted"/>
<dbReference type="AlphaFoldDB" id="A0A803N6M4"/>
<feature type="region of interest" description="Disordered" evidence="6">
    <location>
        <begin position="1"/>
        <end position="66"/>
    </location>
</feature>
<evidence type="ECO:0000256" key="7">
    <source>
        <dbReference type="SAM" id="Phobius"/>
    </source>
</evidence>
<dbReference type="EnsemblPlants" id="AUR62041362-RA">
    <property type="protein sequence ID" value="AUR62041362-RA:cds"/>
    <property type="gene ID" value="AUR62041362"/>
</dbReference>
<dbReference type="InterPro" id="IPR052035">
    <property type="entry name" value="ZnF_BED_domain_contain"/>
</dbReference>
<keyword evidence="4" id="KW-0862">Zinc</keyword>
<evidence type="ECO:0000313" key="8">
    <source>
        <dbReference type="EnsemblPlants" id="AUR62041362-RA:cds"/>
    </source>
</evidence>
<feature type="compositionally biased region" description="Polar residues" evidence="6">
    <location>
        <begin position="9"/>
        <end position="33"/>
    </location>
</feature>
<dbReference type="GO" id="GO:0005634">
    <property type="term" value="C:nucleus"/>
    <property type="evidence" value="ECO:0007669"/>
    <property type="project" value="UniProtKB-SubCell"/>
</dbReference>
<feature type="transmembrane region" description="Helical" evidence="7">
    <location>
        <begin position="328"/>
        <end position="355"/>
    </location>
</feature>
<keyword evidence="9" id="KW-1185">Reference proteome</keyword>
<keyword evidence="7" id="KW-1133">Transmembrane helix</keyword>
<organism evidence="8 9">
    <name type="scientific">Chenopodium quinoa</name>
    <name type="common">Quinoa</name>
    <dbReference type="NCBI Taxonomy" id="63459"/>
    <lineage>
        <taxon>Eukaryota</taxon>
        <taxon>Viridiplantae</taxon>
        <taxon>Streptophyta</taxon>
        <taxon>Embryophyta</taxon>
        <taxon>Tracheophyta</taxon>
        <taxon>Spermatophyta</taxon>
        <taxon>Magnoliopsida</taxon>
        <taxon>eudicotyledons</taxon>
        <taxon>Gunneridae</taxon>
        <taxon>Pentapetalae</taxon>
        <taxon>Caryophyllales</taxon>
        <taxon>Chenopodiaceae</taxon>
        <taxon>Chenopodioideae</taxon>
        <taxon>Atripliceae</taxon>
        <taxon>Chenopodium</taxon>
    </lineage>
</organism>
<protein>
    <submittedName>
        <fullName evidence="8">Uncharacterized protein</fullName>
    </submittedName>
</protein>
<evidence type="ECO:0000256" key="3">
    <source>
        <dbReference type="ARBA" id="ARBA00022771"/>
    </source>
</evidence>
<keyword evidence="7" id="KW-0812">Transmembrane</keyword>
<evidence type="ECO:0000313" key="9">
    <source>
        <dbReference type="Proteomes" id="UP000596660"/>
    </source>
</evidence>
<keyword evidence="2" id="KW-0479">Metal-binding</keyword>
<dbReference type="InterPro" id="IPR012337">
    <property type="entry name" value="RNaseH-like_sf"/>
</dbReference>
<feature type="transmembrane region" description="Helical" evidence="7">
    <location>
        <begin position="362"/>
        <end position="383"/>
    </location>
</feature>
<evidence type="ECO:0000256" key="2">
    <source>
        <dbReference type="ARBA" id="ARBA00022723"/>
    </source>
</evidence>
<keyword evidence="3" id="KW-0863">Zinc-finger</keyword>
<dbReference type="PANTHER" id="PTHR46481">
    <property type="entry name" value="ZINC FINGER BED DOMAIN-CONTAINING PROTEIN 4"/>
    <property type="match status" value="1"/>
</dbReference>
<keyword evidence="7" id="KW-0472">Membrane</keyword>
<accession>A0A803N6M4</accession>
<name>A0A803N6M4_CHEQI</name>
<reference evidence="8" key="1">
    <citation type="journal article" date="2017" name="Nature">
        <title>The genome of Chenopodium quinoa.</title>
        <authorList>
            <person name="Jarvis D.E."/>
            <person name="Ho Y.S."/>
            <person name="Lightfoot D.J."/>
            <person name="Schmoeckel S.M."/>
            <person name="Li B."/>
            <person name="Borm T.J.A."/>
            <person name="Ohyanagi H."/>
            <person name="Mineta K."/>
            <person name="Michell C.T."/>
            <person name="Saber N."/>
            <person name="Kharbatia N.M."/>
            <person name="Rupper R.R."/>
            <person name="Sharp A.R."/>
            <person name="Dally N."/>
            <person name="Boughton B.A."/>
            <person name="Woo Y.H."/>
            <person name="Gao G."/>
            <person name="Schijlen E.G.W.M."/>
            <person name="Guo X."/>
            <person name="Momin A.A."/>
            <person name="Negrao S."/>
            <person name="Al-Babili S."/>
            <person name="Gehring C."/>
            <person name="Roessner U."/>
            <person name="Jung C."/>
            <person name="Murphy K."/>
            <person name="Arold S.T."/>
            <person name="Gojobori T."/>
            <person name="van der Linden C.G."/>
            <person name="van Loo E.N."/>
            <person name="Jellen E.N."/>
            <person name="Maughan P.J."/>
            <person name="Tester M."/>
        </authorList>
    </citation>
    <scope>NUCLEOTIDE SEQUENCE [LARGE SCALE GENOMIC DNA]</scope>
    <source>
        <strain evidence="8">cv. PI 614886</strain>
    </source>
</reference>
<dbReference type="PANTHER" id="PTHR46481:SF10">
    <property type="entry name" value="ZINC FINGER BED DOMAIN-CONTAINING PROTEIN 39"/>
    <property type="match status" value="1"/>
</dbReference>
<evidence type="ECO:0000256" key="1">
    <source>
        <dbReference type="ARBA" id="ARBA00004123"/>
    </source>
</evidence>
<comment type="subcellular location">
    <subcellularLocation>
        <location evidence="1">Nucleus</location>
    </subcellularLocation>
</comment>
<evidence type="ECO:0000256" key="5">
    <source>
        <dbReference type="ARBA" id="ARBA00023242"/>
    </source>
</evidence>
<reference evidence="8" key="2">
    <citation type="submission" date="2021-03" db="UniProtKB">
        <authorList>
            <consortium name="EnsemblPlants"/>
        </authorList>
    </citation>
    <scope>IDENTIFICATION</scope>
</reference>
<evidence type="ECO:0000256" key="4">
    <source>
        <dbReference type="ARBA" id="ARBA00022833"/>
    </source>
</evidence>
<dbReference type="GO" id="GO:0008270">
    <property type="term" value="F:zinc ion binding"/>
    <property type="evidence" value="ECO:0007669"/>
    <property type="project" value="UniProtKB-KW"/>
</dbReference>
<dbReference type="Proteomes" id="UP000596660">
    <property type="component" value="Unplaced"/>
</dbReference>
<feature type="compositionally biased region" description="Basic and acidic residues" evidence="6">
    <location>
        <begin position="48"/>
        <end position="63"/>
    </location>
</feature>
<dbReference type="Gramene" id="AUR62041362-RA">
    <property type="protein sequence ID" value="AUR62041362-RA:cds"/>
    <property type="gene ID" value="AUR62041362"/>
</dbReference>
<sequence length="384" mass="43297">MADMIGESATPSSVNPSSDDPLTSTTNSSQPKPQDNPPDSEAQIPTERALDDLGAPKKADVCGDSKSGTSVMKNHILRCKEYPANIDKSQRLLSLKSELTEQVKRDGSVDDNMSGTFVNGRKGRLDLWIFKQDECRKAFAKMVIMDEKTFRCCEHDGFHYFMQNIQYVKWAMDDQYDLDKGKELYDKIMDALYSLYEHYASQQTQSGSSPSNMVDLTTRDMESFEDWHDMAYFGFERDIGSQSNLEKKNDLDKYLHDEREPNTIGKSFDALECSLSSNMVEALICAQDWLRNTRGPLVVEENLEDIERLEEELSPLIEQPSSGVVDDYIVFGPAALPFAFYLSYSTAAALMLFAWDYKADLLLLRCSLFNACPSLLLLAAILLG</sequence>
<evidence type="ECO:0000256" key="6">
    <source>
        <dbReference type="SAM" id="MobiDB-lite"/>
    </source>
</evidence>
<keyword evidence="5" id="KW-0539">Nucleus</keyword>
<dbReference type="SUPFAM" id="SSF53098">
    <property type="entry name" value="Ribonuclease H-like"/>
    <property type="match status" value="1"/>
</dbReference>